<reference evidence="1 2" key="2">
    <citation type="submission" date="2018-11" db="EMBL/GenBank/DDBJ databases">
        <authorList>
            <consortium name="Pathogen Informatics"/>
        </authorList>
    </citation>
    <scope>NUCLEOTIDE SEQUENCE [LARGE SCALE GENOMIC DNA]</scope>
</reference>
<name>A0A183J465_9BILA</name>
<protein>
    <submittedName>
        <fullName evidence="3">PH domain-containing protein</fullName>
    </submittedName>
</protein>
<dbReference type="WBParaSite" id="SBAD_0001103301-mRNA-1">
    <property type="protein sequence ID" value="SBAD_0001103301-mRNA-1"/>
    <property type="gene ID" value="SBAD_0001103301"/>
</dbReference>
<gene>
    <name evidence="1" type="ORF">SBAD_LOCUS10663</name>
</gene>
<dbReference type="EMBL" id="UZAM01014386">
    <property type="protein sequence ID" value="VDP33648.1"/>
    <property type="molecule type" value="Genomic_DNA"/>
</dbReference>
<evidence type="ECO:0000313" key="2">
    <source>
        <dbReference type="Proteomes" id="UP000270296"/>
    </source>
</evidence>
<dbReference type="AlphaFoldDB" id="A0A183J465"/>
<proteinExistence type="predicted"/>
<reference evidence="3" key="1">
    <citation type="submission" date="2016-06" db="UniProtKB">
        <authorList>
            <consortium name="WormBaseParasite"/>
        </authorList>
    </citation>
    <scope>IDENTIFICATION</scope>
</reference>
<evidence type="ECO:0000313" key="1">
    <source>
        <dbReference type="EMBL" id="VDP33648.1"/>
    </source>
</evidence>
<organism evidence="3">
    <name type="scientific">Soboliphyme baturini</name>
    <dbReference type="NCBI Taxonomy" id="241478"/>
    <lineage>
        <taxon>Eukaryota</taxon>
        <taxon>Metazoa</taxon>
        <taxon>Ecdysozoa</taxon>
        <taxon>Nematoda</taxon>
        <taxon>Enoplea</taxon>
        <taxon>Dorylaimia</taxon>
        <taxon>Dioctophymatida</taxon>
        <taxon>Dioctophymatoidea</taxon>
        <taxon>Soboliphymatidae</taxon>
        <taxon>Soboliphyme</taxon>
    </lineage>
</organism>
<keyword evidence="2" id="KW-1185">Reference proteome</keyword>
<evidence type="ECO:0000313" key="3">
    <source>
        <dbReference type="WBParaSite" id="SBAD_0001103301-mRNA-1"/>
    </source>
</evidence>
<accession>A0A183J465</accession>
<dbReference type="Proteomes" id="UP000270296">
    <property type="component" value="Unassembled WGS sequence"/>
</dbReference>
<sequence>MSSAVDKQDFWATTRSSQTNERYVQLVLHTERKWGKTRTRGALKISNGRKAGRAAEKCKVVPLNSRTTLMRRVKVDECRHGIVLITSKCNVLLVGASDRDVFDWLLALMNILRLYKRLQYRDMKAVSNDDRSMTNFWNQPPKPRLKSMAGGARLEVCVERTFRGQCATDTLGQPTMCICVPSRSDRSMAYSKTEQLKNKPIAAEFGGSVAK</sequence>